<evidence type="ECO:0000256" key="2">
    <source>
        <dbReference type="ARBA" id="ARBA00022729"/>
    </source>
</evidence>
<proteinExistence type="inferred from homology"/>
<reference evidence="4" key="1">
    <citation type="journal article" date="2014" name="Science">
        <title>The coffee genome provides insight into the convergent evolution of caffeine biosynthesis.</title>
        <authorList>
            <person name="Denoeud F."/>
            <person name="Carretero-Paulet L."/>
            <person name="Dereeper A."/>
            <person name="Droc G."/>
            <person name="Guyot R."/>
            <person name="Pietrella M."/>
            <person name="Zheng C."/>
            <person name="Alberti A."/>
            <person name="Anthony F."/>
            <person name="Aprea G."/>
            <person name="Aury J.M."/>
            <person name="Bento P."/>
            <person name="Bernard M."/>
            <person name="Bocs S."/>
            <person name="Campa C."/>
            <person name="Cenci A."/>
            <person name="Combes M.C."/>
            <person name="Crouzillat D."/>
            <person name="Da Silva C."/>
            <person name="Daddiego L."/>
            <person name="De Bellis F."/>
            <person name="Dussert S."/>
            <person name="Garsmeur O."/>
            <person name="Gayraud T."/>
            <person name="Guignon V."/>
            <person name="Jahn K."/>
            <person name="Jamilloux V."/>
            <person name="Joet T."/>
            <person name="Labadie K."/>
            <person name="Lan T."/>
            <person name="Leclercq J."/>
            <person name="Lepelley M."/>
            <person name="Leroy T."/>
            <person name="Li L.T."/>
            <person name="Librado P."/>
            <person name="Lopez L."/>
            <person name="Munoz A."/>
            <person name="Noel B."/>
            <person name="Pallavicini A."/>
            <person name="Perrotta G."/>
            <person name="Poncet V."/>
            <person name="Pot D."/>
            <person name="Priyono X."/>
            <person name="Rigoreau M."/>
            <person name="Rouard M."/>
            <person name="Rozas J."/>
            <person name="Tranchant-Dubreuil C."/>
            <person name="VanBuren R."/>
            <person name="Zhang Q."/>
            <person name="Andrade A.C."/>
            <person name="Argout X."/>
            <person name="Bertrand B."/>
            <person name="de Kochko A."/>
            <person name="Graziosi G."/>
            <person name="Henry R.J."/>
            <person name="Jayarama X."/>
            <person name="Ming R."/>
            <person name="Nagai C."/>
            <person name="Rounsley S."/>
            <person name="Sankoff D."/>
            <person name="Giuliano G."/>
            <person name="Albert V.A."/>
            <person name="Wincker P."/>
            <person name="Lashermes P."/>
        </authorList>
    </citation>
    <scope>NUCLEOTIDE SEQUENCE [LARGE SCALE GENOMIC DNA]</scope>
    <source>
        <strain evidence="4">cv. DH200-94</strain>
    </source>
</reference>
<dbReference type="Proteomes" id="UP000295252">
    <property type="component" value="Chromosome III"/>
</dbReference>
<dbReference type="Gramene" id="CDP16243">
    <property type="protein sequence ID" value="CDP16243"/>
    <property type="gene ID" value="GSCOC_T00018005001"/>
</dbReference>
<dbReference type="InterPro" id="IPR036852">
    <property type="entry name" value="Peptidase_S8/S53_dom_sf"/>
</dbReference>
<dbReference type="EMBL" id="HG739204">
    <property type="protein sequence ID" value="CDP16243.1"/>
    <property type="molecule type" value="Genomic_DNA"/>
</dbReference>
<dbReference type="GO" id="GO:0004252">
    <property type="term" value="F:serine-type endopeptidase activity"/>
    <property type="evidence" value="ECO:0007669"/>
    <property type="project" value="InterPro"/>
</dbReference>
<organism evidence="3 4">
    <name type="scientific">Coffea canephora</name>
    <name type="common">Robusta coffee</name>
    <dbReference type="NCBI Taxonomy" id="49390"/>
    <lineage>
        <taxon>Eukaryota</taxon>
        <taxon>Viridiplantae</taxon>
        <taxon>Streptophyta</taxon>
        <taxon>Embryophyta</taxon>
        <taxon>Tracheophyta</taxon>
        <taxon>Spermatophyta</taxon>
        <taxon>Magnoliopsida</taxon>
        <taxon>eudicotyledons</taxon>
        <taxon>Gunneridae</taxon>
        <taxon>Pentapetalae</taxon>
        <taxon>asterids</taxon>
        <taxon>lamiids</taxon>
        <taxon>Gentianales</taxon>
        <taxon>Rubiaceae</taxon>
        <taxon>Ixoroideae</taxon>
        <taxon>Gardenieae complex</taxon>
        <taxon>Bertiereae - Coffeeae clade</taxon>
        <taxon>Coffeeae</taxon>
        <taxon>Coffea</taxon>
    </lineage>
</organism>
<dbReference type="Gene3D" id="3.40.50.200">
    <property type="entry name" value="Peptidase S8/S53 domain"/>
    <property type="match status" value="1"/>
</dbReference>
<sequence>MEIIKGKSWEEVILGVSMDFQPTLQSKSSKSWLLLDSGIWPESESFREQSFGPIPSKWKGVCYGGIDFMCNRKSFYFLLVYIGNGHNGTHTAAGNIVMDVSYYGIVEGTIRGGAPAARNAVYNACAFPCCDDADILA</sequence>
<dbReference type="OMA" id="CESGRQF"/>
<evidence type="ECO:0000256" key="1">
    <source>
        <dbReference type="ARBA" id="ARBA00011073"/>
    </source>
</evidence>
<dbReference type="STRING" id="49390.A0A068V8L6"/>
<keyword evidence="2" id="KW-0732">Signal</keyword>
<accession>A0A068V8L6</accession>
<protein>
    <recommendedName>
        <fullName evidence="5">Peptidase S8/S53 domain-containing protein</fullName>
    </recommendedName>
</protein>
<comment type="similarity">
    <text evidence="1">Belongs to the peptidase S8 family.</text>
</comment>
<dbReference type="AlphaFoldDB" id="A0A068V8L6"/>
<name>A0A068V8L6_COFCA</name>
<dbReference type="InterPro" id="IPR045051">
    <property type="entry name" value="SBT"/>
</dbReference>
<evidence type="ECO:0008006" key="5">
    <source>
        <dbReference type="Google" id="ProtNLM"/>
    </source>
</evidence>
<dbReference type="PhylomeDB" id="A0A068V8L6"/>
<evidence type="ECO:0000313" key="4">
    <source>
        <dbReference type="Proteomes" id="UP000295252"/>
    </source>
</evidence>
<keyword evidence="4" id="KW-1185">Reference proteome</keyword>
<dbReference type="InParanoid" id="A0A068V8L6"/>
<dbReference type="GO" id="GO:0006508">
    <property type="term" value="P:proteolysis"/>
    <property type="evidence" value="ECO:0007669"/>
    <property type="project" value="InterPro"/>
</dbReference>
<dbReference type="PANTHER" id="PTHR10795">
    <property type="entry name" value="PROPROTEIN CONVERTASE SUBTILISIN/KEXIN"/>
    <property type="match status" value="1"/>
</dbReference>
<evidence type="ECO:0000313" key="3">
    <source>
        <dbReference type="EMBL" id="CDP16243.1"/>
    </source>
</evidence>
<gene>
    <name evidence="3" type="ORF">GSCOC_T00018005001</name>
</gene>